<dbReference type="AlphaFoldDB" id="A0A6P6YD05"/>
<reference evidence="6" key="1">
    <citation type="submission" date="2025-08" db="UniProtKB">
        <authorList>
            <consortium name="RefSeq"/>
        </authorList>
    </citation>
    <scope>IDENTIFICATION</scope>
    <source>
        <strain evidence="6">Airmid</strain>
    </source>
</reference>
<keyword evidence="3" id="KW-1133">Transmembrane helix</keyword>
<evidence type="ECO:0000256" key="2">
    <source>
        <dbReference type="SAM" id="MobiDB-lite"/>
    </source>
</evidence>
<gene>
    <name evidence="6" type="primary">LOC113797190</name>
</gene>
<dbReference type="InParanoid" id="A0A6P6YD05"/>
<dbReference type="GO" id="GO:0003725">
    <property type="term" value="F:double-stranded RNA binding"/>
    <property type="evidence" value="ECO:0007669"/>
    <property type="project" value="TreeGrafter"/>
</dbReference>
<dbReference type="KEGG" id="dpte:113797190"/>
<dbReference type="Gene3D" id="2.20.70.10">
    <property type="match status" value="1"/>
</dbReference>
<dbReference type="GO" id="GO:0070878">
    <property type="term" value="F:primary miRNA binding"/>
    <property type="evidence" value="ECO:0007669"/>
    <property type="project" value="TreeGrafter"/>
</dbReference>
<protein>
    <submittedName>
        <fullName evidence="6">Microprocessor complex subunit DGCR8-like isoform X1</fullName>
    </submittedName>
</protein>
<name>A0A6P6YD05_DERPT</name>
<feature type="region of interest" description="Disordered" evidence="2">
    <location>
        <begin position="31"/>
        <end position="59"/>
    </location>
</feature>
<organism evidence="5 6">
    <name type="scientific">Dermatophagoides pteronyssinus</name>
    <name type="common">European house dust mite</name>
    <dbReference type="NCBI Taxonomy" id="6956"/>
    <lineage>
        <taxon>Eukaryota</taxon>
        <taxon>Metazoa</taxon>
        <taxon>Ecdysozoa</taxon>
        <taxon>Arthropoda</taxon>
        <taxon>Chelicerata</taxon>
        <taxon>Arachnida</taxon>
        <taxon>Acari</taxon>
        <taxon>Acariformes</taxon>
        <taxon>Sarcoptiformes</taxon>
        <taxon>Astigmata</taxon>
        <taxon>Psoroptidia</taxon>
        <taxon>Analgoidea</taxon>
        <taxon>Pyroglyphidae</taxon>
        <taxon>Dermatophagoidinae</taxon>
        <taxon>Dermatophagoides</taxon>
    </lineage>
</organism>
<dbReference type="SMART" id="SM00358">
    <property type="entry name" value="DSRM"/>
    <property type="match status" value="1"/>
</dbReference>
<keyword evidence="1" id="KW-0694">RNA-binding</keyword>
<dbReference type="InterPro" id="IPR040375">
    <property type="entry name" value="DGCR8"/>
</dbReference>
<dbReference type="OMA" id="TACANRP"/>
<dbReference type="FunFam" id="3.30.160.20:FF:000021">
    <property type="entry name" value="Microprocessor complex subunit DGCR8"/>
    <property type="match status" value="1"/>
</dbReference>
<accession>A0A6P6YD05</accession>
<dbReference type="CDD" id="cd19867">
    <property type="entry name" value="DSRM_DGCR8_rpt1"/>
    <property type="match status" value="1"/>
</dbReference>
<dbReference type="PANTHER" id="PTHR13482">
    <property type="entry name" value="MICRORNA PROCESSOR COMPLEX SUBUNIT DGCR8"/>
    <property type="match status" value="1"/>
</dbReference>
<dbReference type="GO" id="GO:0042802">
    <property type="term" value="F:identical protein binding"/>
    <property type="evidence" value="ECO:0007669"/>
    <property type="project" value="InterPro"/>
</dbReference>
<feature type="transmembrane region" description="Helical" evidence="3">
    <location>
        <begin position="300"/>
        <end position="324"/>
    </location>
</feature>
<dbReference type="SUPFAM" id="SSF54768">
    <property type="entry name" value="dsRNA-binding domain-like"/>
    <property type="match status" value="1"/>
</dbReference>
<feature type="domain" description="DRBM" evidence="4">
    <location>
        <begin position="392"/>
        <end position="459"/>
    </location>
</feature>
<keyword evidence="5" id="KW-1185">Reference proteome</keyword>
<dbReference type="RefSeq" id="XP_027203333.1">
    <property type="nucleotide sequence ID" value="XM_027347532.1"/>
</dbReference>
<dbReference type="Gene3D" id="3.30.160.20">
    <property type="match status" value="2"/>
</dbReference>
<dbReference type="GO" id="GO:0031053">
    <property type="term" value="P:primary miRNA processing"/>
    <property type="evidence" value="ECO:0007669"/>
    <property type="project" value="InterPro"/>
</dbReference>
<dbReference type="PROSITE" id="PS50137">
    <property type="entry name" value="DS_RBD"/>
    <property type="match status" value="1"/>
</dbReference>
<dbReference type="CTD" id="43728"/>
<dbReference type="InterPro" id="IPR014720">
    <property type="entry name" value="dsRBD_dom"/>
</dbReference>
<dbReference type="OrthoDB" id="112668at2759"/>
<evidence type="ECO:0000313" key="6">
    <source>
        <dbReference type="RefSeq" id="XP_027203333.1"/>
    </source>
</evidence>
<dbReference type="Proteomes" id="UP000515146">
    <property type="component" value="Unplaced"/>
</dbReference>
<dbReference type="FunCoup" id="A0A6P6YD05">
    <property type="interactions" value="1588"/>
</dbReference>
<dbReference type="Gene3D" id="3.30.160.590">
    <property type="match status" value="1"/>
</dbReference>
<feature type="compositionally biased region" description="Low complexity" evidence="2">
    <location>
        <begin position="35"/>
        <end position="50"/>
    </location>
</feature>
<dbReference type="GO" id="GO:0070877">
    <property type="term" value="C:microprocessor complex"/>
    <property type="evidence" value="ECO:0007669"/>
    <property type="project" value="InterPro"/>
</dbReference>
<dbReference type="PANTHER" id="PTHR13482:SF3">
    <property type="entry name" value="MICROPROCESSOR COMPLEX SUBUNIT DGCR8"/>
    <property type="match status" value="1"/>
</dbReference>
<keyword evidence="3" id="KW-0472">Membrane</keyword>
<evidence type="ECO:0000256" key="1">
    <source>
        <dbReference type="PROSITE-ProRule" id="PRU00266"/>
    </source>
</evidence>
<sequence>MSEDTEMDSIVDNINNVNDEKQIEEISIDNLTNIDDQQSDNNHNDSSTTTMNEPLNNDQDIDQCSMDSYDSDDDDCTFIDNMLEENVDIEAIKRCEQVKRKLDDLDVEDQVNQTKQSLESTTTVTNNNNTAAARVPTKTGKKRAAKSRIETKQKNILVKRGHDLFEILPEGWVEITHFSGMPIYLDKRSRVCTLSKPYYLGSGSARKHHIPLSAIPCLQYRNELEKERKAREEMELKCLNNNNDNEGDGEQQTQQTQQPIAKVETLEENKKERSLDSIKIREYCRRLFEFKTITVKKFTLVFFFVLFFGLNLNSIFFFVFFLFLRNWADRRKHEQLKKIAQRPSLPESTKLITCTIPKIIPNNNNSTAGTAAQTLVSKPFKKEFIMNPMGKSDICILHEYVQHTERTQPKYIFEELENVSKPYCATVFINDMEYGKGYGSSKKEAKTEAARISLDILIPDLKNTLNQEQNKSESSLNDLKFFDTISIEDQRVSELCLKAGQYSPYQILVECIKRLYGFEDLDIKTDTKIVKHHKIEFKMTAGTHEAIVICKNKREGKQRAAQKILKSIHPQLNCWGALLKLYGQGSCKTSKEKKEEAQKITELQNNACSNKPNYAILNKLKEEMLKLHDENGKQQQQQQQLSLPAILNATVVGQCGKNVKNRKEKFQRSSQNL</sequence>
<dbReference type="Pfam" id="PF00035">
    <property type="entry name" value="dsrm"/>
    <property type="match status" value="1"/>
</dbReference>
<evidence type="ECO:0000256" key="3">
    <source>
        <dbReference type="SAM" id="Phobius"/>
    </source>
</evidence>
<feature type="region of interest" description="Disordered" evidence="2">
    <location>
        <begin position="239"/>
        <end position="267"/>
    </location>
</feature>
<proteinExistence type="predicted"/>
<dbReference type="GO" id="GO:0020037">
    <property type="term" value="F:heme binding"/>
    <property type="evidence" value="ECO:0007669"/>
    <property type="project" value="InterPro"/>
</dbReference>
<feature type="compositionally biased region" description="Low complexity" evidence="2">
    <location>
        <begin position="240"/>
        <end position="258"/>
    </location>
</feature>
<keyword evidence="3" id="KW-0812">Transmembrane</keyword>
<evidence type="ECO:0000313" key="5">
    <source>
        <dbReference type="Proteomes" id="UP000515146"/>
    </source>
</evidence>
<evidence type="ECO:0000259" key="4">
    <source>
        <dbReference type="PROSITE" id="PS50137"/>
    </source>
</evidence>
<dbReference type="CDD" id="cd19868">
    <property type="entry name" value="DSRM_DGCR8_rpt2"/>
    <property type="match status" value="1"/>
</dbReference>